<keyword evidence="1" id="KW-0472">Membrane</keyword>
<proteinExistence type="predicted"/>
<reference evidence="2 3" key="1">
    <citation type="submission" date="2020-05" db="EMBL/GenBank/DDBJ databases">
        <title>Complete genome sequence of Hymenobacter sp. TS19 in Coasted Sand Dune.</title>
        <authorList>
            <person name="Lee J.-H."/>
            <person name="Jung J.-H."/>
            <person name="Jeong S."/>
            <person name="Zhao L."/>
            <person name="Kim M.-K."/>
            <person name="Seo H.-S."/>
            <person name="Lim S."/>
        </authorList>
    </citation>
    <scope>NUCLEOTIDE SEQUENCE [LARGE SCALE GENOMIC DNA]</scope>
    <source>
        <strain evidence="2 3">TS19</strain>
    </source>
</reference>
<accession>A0A6M6BBN9</accession>
<protein>
    <submittedName>
        <fullName evidence="2">Uncharacterized protein</fullName>
    </submittedName>
</protein>
<feature type="transmembrane region" description="Helical" evidence="1">
    <location>
        <begin position="123"/>
        <end position="140"/>
    </location>
</feature>
<dbReference type="Proteomes" id="UP000501623">
    <property type="component" value="Chromosome"/>
</dbReference>
<evidence type="ECO:0000313" key="3">
    <source>
        <dbReference type="Proteomes" id="UP000501623"/>
    </source>
</evidence>
<feature type="transmembrane region" description="Helical" evidence="1">
    <location>
        <begin position="49"/>
        <end position="68"/>
    </location>
</feature>
<dbReference type="EMBL" id="CP053538">
    <property type="protein sequence ID" value="QJX45567.1"/>
    <property type="molecule type" value="Genomic_DNA"/>
</dbReference>
<keyword evidence="1" id="KW-1133">Transmembrane helix</keyword>
<dbReference type="AlphaFoldDB" id="A0A6M6BBN9"/>
<sequence length="226" mass="25539">MHDPASAKFSVLYHKRRARVERAKGLSHLVPAFVLIGGVLGVLVGEEPFTLLVGVELLVGVAYVGLLVREQVHLKRHPAHHERVAWLELAAAGILALEGYHIWHRHHEKALLTGRHQVHVLPWLYALLAVWYTAMAFGMARMYERRHLHLHAEGFSGRLHPFKRRFAFTWNEVVRVEPVGEADVCVHHADGRQQHLSFAALQDGPAHRNRLLEHAAQQGQGGHLGR</sequence>
<feature type="transmembrane region" description="Helical" evidence="1">
    <location>
        <begin position="25"/>
        <end position="43"/>
    </location>
</feature>
<dbReference type="RefSeq" id="WP_171589715.1">
    <property type="nucleotide sequence ID" value="NZ_CP053538.1"/>
</dbReference>
<keyword evidence="3" id="KW-1185">Reference proteome</keyword>
<evidence type="ECO:0000313" key="2">
    <source>
        <dbReference type="EMBL" id="QJX45567.1"/>
    </source>
</evidence>
<feature type="transmembrane region" description="Helical" evidence="1">
    <location>
        <begin position="84"/>
        <end position="103"/>
    </location>
</feature>
<evidence type="ECO:0000256" key="1">
    <source>
        <dbReference type="SAM" id="Phobius"/>
    </source>
</evidence>
<keyword evidence="1" id="KW-0812">Transmembrane</keyword>
<name>A0A6M6BBN9_9BACT</name>
<organism evidence="2 3">
    <name type="scientific">Hymenobacter taeanensis</name>
    <dbReference type="NCBI Taxonomy" id="2735321"/>
    <lineage>
        <taxon>Bacteria</taxon>
        <taxon>Pseudomonadati</taxon>
        <taxon>Bacteroidota</taxon>
        <taxon>Cytophagia</taxon>
        <taxon>Cytophagales</taxon>
        <taxon>Hymenobacteraceae</taxon>
        <taxon>Hymenobacter</taxon>
    </lineage>
</organism>
<dbReference type="KEGG" id="hts:HMJ29_00865"/>
<gene>
    <name evidence="2" type="ORF">HMJ29_00865</name>
</gene>